<dbReference type="SUPFAM" id="SSF53649">
    <property type="entry name" value="Alkaline phosphatase-like"/>
    <property type="match status" value="1"/>
</dbReference>
<evidence type="ECO:0000256" key="4">
    <source>
        <dbReference type="ARBA" id="ARBA00022989"/>
    </source>
</evidence>
<sequence length="705" mass="78762">MKNIIASFFLLIACFLPAVWRLVYQGLGEPIGLLSDLGCGLGILLLSLFSPHWVRIPVLILWVLAQAAARELILTMQRLPNWQDLQYLADPEFIANSTSGFNLSSPYLIGVFILSTLLACCFPTRRPGRQWLLRGSAVCVALLLAHTVVNSRFDKQSVIARYNPMHWFAVDSLTSALQRQSLPDAASLPTGLNELELDAPSLLAKKGRAKNVLIVILEGIPGMYHPEIGKTMNMASTDIEMHRLAAATSEAMLIPDFTAHSHQTIRGLYSILCGDFSKLSWDTPKAFELQSNPARAQDCLPSLMSQFGWSTHFLQAAGLGFMGKDRIMPRMGFQQVHGTEWFTEPNPYPFEWGVVDKVFFQGAAKYIAQLRAKKHPWMLTLLTVGTHQPYAVPDDVASHFGSRKDATVDLLDQAVAEFIEQLRRDGVLKDTLVIITSDESHGSPLADWVSSWGLGMVLAPEQKRLPRIKEGGFGLVDITASVLDYLQVKMPPTLIGRSFFRVYDTPREMVSYTTSKRRWHTVDNRRYECADDGRCRVGTAPSLLGPPPAEFVADRDGGPRLAGIARVLDQKLLTDETTKTLQFANGERRKLPEKITNEWGDNLVGAQYLDFPAKSKVQVAIRYTALKAPPAGIQLKLLVKEWEYTQHDIPIPVFPVVHKGEEGEVEFEFANPKARQYFSFHLLGEGKNAEIRMDEFNVTIDQEEG</sequence>
<organism evidence="8 9">
    <name type="scientific">Desulfobulbus propionicus (strain ATCC 33891 / DSM 2032 / VKM B-1956 / 1pr3)</name>
    <dbReference type="NCBI Taxonomy" id="577650"/>
    <lineage>
        <taxon>Bacteria</taxon>
        <taxon>Pseudomonadati</taxon>
        <taxon>Thermodesulfobacteriota</taxon>
        <taxon>Desulfobulbia</taxon>
        <taxon>Desulfobulbales</taxon>
        <taxon>Desulfobulbaceae</taxon>
        <taxon>Desulfobulbus</taxon>
    </lineage>
</organism>
<evidence type="ECO:0000259" key="7">
    <source>
        <dbReference type="Pfam" id="PF00884"/>
    </source>
</evidence>
<dbReference type="PANTHER" id="PTHR47371:SF3">
    <property type="entry name" value="PHOSPHOGLYCEROL TRANSFERASE I"/>
    <property type="match status" value="1"/>
</dbReference>
<reference evidence="8 9" key="1">
    <citation type="journal article" date="2011" name="Stand. Genomic Sci.">
        <title>Complete genome sequence of Desulfobulbus propionicus type strain (1pr3).</title>
        <authorList>
            <person name="Pagani I."/>
            <person name="Lapidus A."/>
            <person name="Nolan M."/>
            <person name="Lucas S."/>
            <person name="Hammon N."/>
            <person name="Deshpande S."/>
            <person name="Cheng J.F."/>
            <person name="Chertkov O."/>
            <person name="Davenport K."/>
            <person name="Tapia R."/>
            <person name="Han C."/>
            <person name="Goodwin L."/>
            <person name="Pitluck S."/>
            <person name="Liolios K."/>
            <person name="Mavromatis K."/>
            <person name="Ivanova N."/>
            <person name="Mikhailova N."/>
            <person name="Pati A."/>
            <person name="Chen A."/>
            <person name="Palaniappan K."/>
            <person name="Land M."/>
            <person name="Hauser L."/>
            <person name="Chang Y.J."/>
            <person name="Jeffries C.D."/>
            <person name="Detter J.C."/>
            <person name="Brambilla E."/>
            <person name="Kannan K.P."/>
            <person name="Djao O.D."/>
            <person name="Rohde M."/>
            <person name="Pukall R."/>
            <person name="Spring S."/>
            <person name="Goker M."/>
            <person name="Sikorski J."/>
            <person name="Woyke T."/>
            <person name="Bristow J."/>
            <person name="Eisen J.A."/>
            <person name="Markowitz V."/>
            <person name="Hugenholtz P."/>
            <person name="Kyrpides N.C."/>
            <person name="Klenk H.P."/>
        </authorList>
    </citation>
    <scope>NUCLEOTIDE SEQUENCE [LARGE SCALE GENOMIC DNA]</scope>
    <source>
        <strain evidence="9">ATCC 33891 / DSM 2032 / 1pr3</strain>
    </source>
</reference>
<evidence type="ECO:0000256" key="6">
    <source>
        <dbReference type="SAM" id="Phobius"/>
    </source>
</evidence>
<evidence type="ECO:0000256" key="3">
    <source>
        <dbReference type="ARBA" id="ARBA00022692"/>
    </source>
</evidence>
<dbReference type="KEGG" id="dpr:Despr_1510"/>
<dbReference type="Gene3D" id="3.40.720.10">
    <property type="entry name" value="Alkaline Phosphatase, subunit A"/>
    <property type="match status" value="1"/>
</dbReference>
<evidence type="ECO:0000256" key="1">
    <source>
        <dbReference type="ARBA" id="ARBA00004651"/>
    </source>
</evidence>
<dbReference type="AlphaFoldDB" id="A0A7U4DP44"/>
<dbReference type="Proteomes" id="UP000006365">
    <property type="component" value="Chromosome"/>
</dbReference>
<dbReference type="GO" id="GO:0005886">
    <property type="term" value="C:plasma membrane"/>
    <property type="evidence" value="ECO:0007669"/>
    <property type="project" value="UniProtKB-SubCell"/>
</dbReference>
<evidence type="ECO:0000256" key="2">
    <source>
        <dbReference type="ARBA" id="ARBA00022475"/>
    </source>
</evidence>
<name>A0A7U4DP44_DESPD</name>
<feature type="transmembrane region" description="Helical" evidence="6">
    <location>
        <begin position="31"/>
        <end position="49"/>
    </location>
</feature>
<keyword evidence="3 6" id="KW-0812">Transmembrane</keyword>
<comment type="subcellular location">
    <subcellularLocation>
        <location evidence="1">Cell membrane</location>
        <topology evidence="1">Multi-pass membrane protein</topology>
    </subcellularLocation>
</comment>
<keyword evidence="2" id="KW-1003">Cell membrane</keyword>
<feature type="domain" description="Sulfatase N-terminal" evidence="7">
    <location>
        <begin position="210"/>
        <end position="486"/>
    </location>
</feature>
<feature type="transmembrane region" description="Helical" evidence="6">
    <location>
        <begin position="131"/>
        <end position="149"/>
    </location>
</feature>
<evidence type="ECO:0000313" key="9">
    <source>
        <dbReference type="Proteomes" id="UP000006365"/>
    </source>
</evidence>
<keyword evidence="5 6" id="KW-0472">Membrane</keyword>
<dbReference type="RefSeq" id="WP_015724205.1">
    <property type="nucleotide sequence ID" value="NC_014972.1"/>
</dbReference>
<protein>
    <submittedName>
        <fullName evidence="8">Sulfatase</fullName>
    </submittedName>
</protein>
<accession>A0A7U4DP44</accession>
<evidence type="ECO:0000313" key="8">
    <source>
        <dbReference type="EMBL" id="ADW17664.1"/>
    </source>
</evidence>
<dbReference type="InterPro" id="IPR017850">
    <property type="entry name" value="Alkaline_phosphatase_core_sf"/>
</dbReference>
<keyword evidence="4 6" id="KW-1133">Transmembrane helix</keyword>
<dbReference type="CDD" id="cd16015">
    <property type="entry name" value="LTA_synthase"/>
    <property type="match status" value="1"/>
</dbReference>
<feature type="transmembrane region" description="Helical" evidence="6">
    <location>
        <begin position="107"/>
        <end position="124"/>
    </location>
</feature>
<proteinExistence type="predicted"/>
<keyword evidence="9" id="KW-1185">Reference proteome</keyword>
<dbReference type="EMBL" id="CP002364">
    <property type="protein sequence ID" value="ADW17664.1"/>
    <property type="molecule type" value="Genomic_DNA"/>
</dbReference>
<dbReference type="Pfam" id="PF00884">
    <property type="entry name" value="Sulfatase"/>
    <property type="match status" value="1"/>
</dbReference>
<gene>
    <name evidence="8" type="ordered locus">Despr_1510</name>
</gene>
<evidence type="ECO:0000256" key="5">
    <source>
        <dbReference type="ARBA" id="ARBA00023136"/>
    </source>
</evidence>
<dbReference type="InterPro" id="IPR000917">
    <property type="entry name" value="Sulfatase_N"/>
</dbReference>
<dbReference type="PANTHER" id="PTHR47371">
    <property type="entry name" value="LIPOTEICHOIC ACID SYNTHASE"/>
    <property type="match status" value="1"/>
</dbReference>
<dbReference type="InterPro" id="IPR050448">
    <property type="entry name" value="OpgB/LTA_synthase_biosynth"/>
</dbReference>